<accession>A0A6A8AGX9</accession>
<feature type="domain" description="HTH crp-type" evidence="5">
    <location>
        <begin position="147"/>
        <end position="221"/>
    </location>
</feature>
<dbReference type="Gene3D" id="2.60.120.10">
    <property type="entry name" value="Jelly Rolls"/>
    <property type="match status" value="1"/>
</dbReference>
<protein>
    <submittedName>
        <fullName evidence="6">Helix-turn-helix domain-containing protein</fullName>
    </submittedName>
</protein>
<dbReference type="AlphaFoldDB" id="A0A6A8AGX9"/>
<dbReference type="SUPFAM" id="SSF46785">
    <property type="entry name" value="Winged helix' DNA-binding domain"/>
    <property type="match status" value="1"/>
</dbReference>
<dbReference type="CDD" id="cd00092">
    <property type="entry name" value="HTH_CRP"/>
    <property type="match status" value="1"/>
</dbReference>
<dbReference type="Pfam" id="PF13545">
    <property type="entry name" value="HTH_Crp_2"/>
    <property type="match status" value="1"/>
</dbReference>
<dbReference type="EMBL" id="WIXI01000050">
    <property type="protein sequence ID" value="MQY49118.1"/>
    <property type="molecule type" value="Genomic_DNA"/>
</dbReference>
<evidence type="ECO:0000256" key="1">
    <source>
        <dbReference type="ARBA" id="ARBA00023015"/>
    </source>
</evidence>
<dbReference type="PRINTS" id="PR00034">
    <property type="entry name" value="HTHCRP"/>
</dbReference>
<dbReference type="InterPro" id="IPR012318">
    <property type="entry name" value="HTH_CRP"/>
</dbReference>
<dbReference type="InterPro" id="IPR050397">
    <property type="entry name" value="Env_Response_Regulators"/>
</dbReference>
<organism evidence="6 7">
    <name type="scientific">Endobacterium cereale</name>
    <dbReference type="NCBI Taxonomy" id="2663029"/>
    <lineage>
        <taxon>Bacteria</taxon>
        <taxon>Pseudomonadati</taxon>
        <taxon>Pseudomonadota</taxon>
        <taxon>Alphaproteobacteria</taxon>
        <taxon>Hyphomicrobiales</taxon>
        <taxon>Rhizobiaceae</taxon>
        <taxon>Endobacterium</taxon>
    </lineage>
</organism>
<evidence type="ECO:0000259" key="4">
    <source>
        <dbReference type="PROSITE" id="PS50042"/>
    </source>
</evidence>
<evidence type="ECO:0000313" key="7">
    <source>
        <dbReference type="Proteomes" id="UP000435138"/>
    </source>
</evidence>
<dbReference type="InterPro" id="IPR000595">
    <property type="entry name" value="cNMP-bd_dom"/>
</dbReference>
<dbReference type="PROSITE" id="PS51063">
    <property type="entry name" value="HTH_CRP_2"/>
    <property type="match status" value="1"/>
</dbReference>
<dbReference type="SUPFAM" id="SSF51206">
    <property type="entry name" value="cAMP-binding domain-like"/>
    <property type="match status" value="1"/>
</dbReference>
<dbReference type="PANTHER" id="PTHR24567:SF75">
    <property type="entry name" value="FUMARATE AND NITRATE REDUCTION REGULATORY PROTEIN"/>
    <property type="match status" value="1"/>
</dbReference>
<evidence type="ECO:0000256" key="2">
    <source>
        <dbReference type="ARBA" id="ARBA00023125"/>
    </source>
</evidence>
<dbReference type="RefSeq" id="WP_153358552.1">
    <property type="nucleotide sequence ID" value="NZ_JAYKOO010000008.1"/>
</dbReference>
<dbReference type="GO" id="GO:0005829">
    <property type="term" value="C:cytosol"/>
    <property type="evidence" value="ECO:0007669"/>
    <property type="project" value="TreeGrafter"/>
</dbReference>
<dbReference type="GO" id="GO:0003677">
    <property type="term" value="F:DNA binding"/>
    <property type="evidence" value="ECO:0007669"/>
    <property type="project" value="UniProtKB-KW"/>
</dbReference>
<dbReference type="PROSITE" id="PS50042">
    <property type="entry name" value="CNMP_BINDING_3"/>
    <property type="match status" value="1"/>
</dbReference>
<dbReference type="PROSITE" id="PS00042">
    <property type="entry name" value="HTH_CRP_1"/>
    <property type="match status" value="1"/>
</dbReference>
<dbReference type="InterPro" id="IPR018490">
    <property type="entry name" value="cNMP-bd_dom_sf"/>
</dbReference>
<keyword evidence="3" id="KW-0804">Transcription</keyword>
<evidence type="ECO:0000259" key="5">
    <source>
        <dbReference type="PROSITE" id="PS51063"/>
    </source>
</evidence>
<gene>
    <name evidence="6" type="ORF">GAO09_24075</name>
</gene>
<keyword evidence="7" id="KW-1185">Reference proteome</keyword>
<sequence length="250" mass="28166">MLSVAYSAEAKHVTAARLAPQPERLEEVFCAVPRESFEAGEGVFWEGDQADHVFKVSEGVLRVFKIIADGRRVITGFLYAGDLVGLSLKDRYLYSAEAVTPVRLRRLARKPFAEALEKWPDLRPQFFARVCDEMATAQDQMVLLSRKSAEERVATFLMLLARRLHGCHPIGRRIHLPMSRLDMADYLGLTIETVSRTITKLVARGVISPEGRHDFAICKPGKLLALCGDGDSYEDTIDREPKMRQAIWPH</sequence>
<dbReference type="Gene3D" id="1.10.10.10">
    <property type="entry name" value="Winged helix-like DNA-binding domain superfamily/Winged helix DNA-binding domain"/>
    <property type="match status" value="1"/>
</dbReference>
<dbReference type="InterPro" id="IPR014710">
    <property type="entry name" value="RmlC-like_jellyroll"/>
</dbReference>
<dbReference type="CDD" id="cd00038">
    <property type="entry name" value="CAP_ED"/>
    <property type="match status" value="1"/>
</dbReference>
<dbReference type="InterPro" id="IPR018335">
    <property type="entry name" value="Tscrpt_reg_HTH_Crp-type_CS"/>
</dbReference>
<dbReference type="SMART" id="SM00419">
    <property type="entry name" value="HTH_CRP"/>
    <property type="match status" value="1"/>
</dbReference>
<dbReference type="Proteomes" id="UP000435138">
    <property type="component" value="Unassembled WGS sequence"/>
</dbReference>
<comment type="caution">
    <text evidence="6">The sequence shown here is derived from an EMBL/GenBank/DDBJ whole genome shotgun (WGS) entry which is preliminary data.</text>
</comment>
<dbReference type="GO" id="GO:0003700">
    <property type="term" value="F:DNA-binding transcription factor activity"/>
    <property type="evidence" value="ECO:0007669"/>
    <property type="project" value="InterPro"/>
</dbReference>
<evidence type="ECO:0000256" key="3">
    <source>
        <dbReference type="ARBA" id="ARBA00023163"/>
    </source>
</evidence>
<dbReference type="InterPro" id="IPR036390">
    <property type="entry name" value="WH_DNA-bd_sf"/>
</dbReference>
<name>A0A6A8AGX9_9HYPH</name>
<dbReference type="PANTHER" id="PTHR24567">
    <property type="entry name" value="CRP FAMILY TRANSCRIPTIONAL REGULATORY PROTEIN"/>
    <property type="match status" value="1"/>
</dbReference>
<reference evidence="6 7" key="1">
    <citation type="submission" date="2019-11" db="EMBL/GenBank/DDBJ databases">
        <title>Genome analysis of Rhizobacterium cereale a novel genus and species isolated from maize roots in North Spain.</title>
        <authorList>
            <person name="Menendez E."/>
            <person name="Flores-Felix J.D."/>
            <person name="Ramirez-Bahena M.-H."/>
            <person name="Igual J.M."/>
            <person name="Garcia-Fraile P."/>
            <person name="Peix A."/>
            <person name="Velazquez E."/>
        </authorList>
    </citation>
    <scope>NUCLEOTIDE SEQUENCE [LARGE SCALE GENOMIC DNA]</scope>
    <source>
        <strain evidence="6 7">RZME27</strain>
    </source>
</reference>
<dbReference type="SMART" id="SM00100">
    <property type="entry name" value="cNMP"/>
    <property type="match status" value="1"/>
</dbReference>
<dbReference type="InterPro" id="IPR036388">
    <property type="entry name" value="WH-like_DNA-bd_sf"/>
</dbReference>
<evidence type="ECO:0000313" key="6">
    <source>
        <dbReference type="EMBL" id="MQY49118.1"/>
    </source>
</evidence>
<proteinExistence type="predicted"/>
<feature type="domain" description="Cyclic nucleotide-binding" evidence="4">
    <location>
        <begin position="21"/>
        <end position="85"/>
    </location>
</feature>
<keyword evidence="1" id="KW-0805">Transcription regulation</keyword>
<keyword evidence="2" id="KW-0238">DNA-binding</keyword>
<dbReference type="Pfam" id="PF00027">
    <property type="entry name" value="cNMP_binding"/>
    <property type="match status" value="1"/>
</dbReference>